<evidence type="ECO:0000256" key="3">
    <source>
        <dbReference type="ARBA" id="ARBA00023242"/>
    </source>
</evidence>
<dbReference type="GO" id="GO:0000976">
    <property type="term" value="F:transcription cis-regulatory region binding"/>
    <property type="evidence" value="ECO:0007669"/>
    <property type="project" value="TreeGrafter"/>
</dbReference>
<keyword evidence="7" id="KW-1185">Reference proteome</keyword>
<dbReference type="EMBL" id="CAJJDM010000053">
    <property type="protein sequence ID" value="CAD8074894.1"/>
    <property type="molecule type" value="Genomic_DNA"/>
</dbReference>
<organism evidence="6 7">
    <name type="scientific">Paramecium primaurelia</name>
    <dbReference type="NCBI Taxonomy" id="5886"/>
    <lineage>
        <taxon>Eukaryota</taxon>
        <taxon>Sar</taxon>
        <taxon>Alveolata</taxon>
        <taxon>Ciliophora</taxon>
        <taxon>Intramacronucleata</taxon>
        <taxon>Oligohymenophorea</taxon>
        <taxon>Peniculida</taxon>
        <taxon>Parameciidae</taxon>
        <taxon>Paramecium</taxon>
    </lineage>
</organism>
<evidence type="ECO:0000256" key="1">
    <source>
        <dbReference type="ARBA" id="ARBA00004123"/>
    </source>
</evidence>
<evidence type="ECO:0000256" key="2">
    <source>
        <dbReference type="ARBA" id="ARBA00023125"/>
    </source>
</evidence>
<dbReference type="PROSITE" id="PS50090">
    <property type="entry name" value="MYB_LIKE"/>
    <property type="match status" value="1"/>
</dbReference>
<dbReference type="PROSITE" id="PS51294">
    <property type="entry name" value="HTH_MYB"/>
    <property type="match status" value="1"/>
</dbReference>
<feature type="domain" description="Myb-like" evidence="4">
    <location>
        <begin position="98"/>
        <end position="147"/>
    </location>
</feature>
<accession>A0A8S1MHY9</accession>
<comment type="subcellular location">
    <subcellularLocation>
        <location evidence="1">Nucleus</location>
    </subcellularLocation>
</comment>
<evidence type="ECO:0000259" key="4">
    <source>
        <dbReference type="PROSITE" id="PS50090"/>
    </source>
</evidence>
<keyword evidence="2" id="KW-0238">DNA-binding</keyword>
<gene>
    <name evidence="6" type="ORF">PPRIM_AZ9-3.1.T0530207</name>
</gene>
<comment type="caution">
    <text evidence="6">The sequence shown here is derived from an EMBL/GenBank/DDBJ whole genome shotgun (WGS) entry which is preliminary data.</text>
</comment>
<dbReference type="CDD" id="cd00167">
    <property type="entry name" value="SANT"/>
    <property type="match status" value="1"/>
</dbReference>
<proteinExistence type="predicted"/>
<protein>
    <recommendedName>
        <fullName evidence="8">Myb-like DNA-binding domain-containing protein</fullName>
    </recommendedName>
</protein>
<dbReference type="AlphaFoldDB" id="A0A8S1MHY9"/>
<dbReference type="PANTHER" id="PTHR46380:SF2">
    <property type="entry name" value="CYCLIN-D-BINDING MYB-LIKE TRANSCRIPTION FACTOR 1"/>
    <property type="match status" value="1"/>
</dbReference>
<dbReference type="SMART" id="SM00717">
    <property type="entry name" value="SANT"/>
    <property type="match status" value="3"/>
</dbReference>
<name>A0A8S1MHY9_PARPR</name>
<evidence type="ECO:0000313" key="7">
    <source>
        <dbReference type="Proteomes" id="UP000688137"/>
    </source>
</evidence>
<evidence type="ECO:0008006" key="8">
    <source>
        <dbReference type="Google" id="ProtNLM"/>
    </source>
</evidence>
<dbReference type="Pfam" id="PF13921">
    <property type="entry name" value="Myb_DNA-bind_6"/>
    <property type="match status" value="1"/>
</dbReference>
<dbReference type="Proteomes" id="UP000688137">
    <property type="component" value="Unassembled WGS sequence"/>
</dbReference>
<dbReference type="PANTHER" id="PTHR46380">
    <property type="entry name" value="CYCLIN-D-BINDING MYB-LIKE TRANSCRIPTION FACTOR 1"/>
    <property type="match status" value="1"/>
</dbReference>
<dbReference type="OMA" id="SHKDIPW"/>
<dbReference type="InterPro" id="IPR017930">
    <property type="entry name" value="Myb_dom"/>
</dbReference>
<dbReference type="GO" id="GO:0003700">
    <property type="term" value="F:DNA-binding transcription factor activity"/>
    <property type="evidence" value="ECO:0007669"/>
    <property type="project" value="TreeGrafter"/>
</dbReference>
<dbReference type="InterPro" id="IPR051651">
    <property type="entry name" value="DMTF1_DNA-bind_reg"/>
</dbReference>
<evidence type="ECO:0000259" key="5">
    <source>
        <dbReference type="PROSITE" id="PS51294"/>
    </source>
</evidence>
<dbReference type="GO" id="GO:0005634">
    <property type="term" value="C:nucleus"/>
    <property type="evidence" value="ECO:0007669"/>
    <property type="project" value="UniProtKB-SubCell"/>
</dbReference>
<sequence>MDDFNDLFPVNDLQSSWKKKNQKGVSIKQGKFTEEEIEKVKESLISYALSQNLTEEQFADLFSNSQKTTMPKAWLQIAKVLPERSVDSVYKFIKARFNPDNYQGHWTKEEEQHLLQLINQFGRNYTQISKIINRTPQNIRDKYRQLGDHNHELRELVWTLGEAVHLLRLISKKNNANFIKDDWLDTLIQNFGEDWQDVILTIHSQKRRFRKGTYYEIQQEDTQTQQLLQIIDLKKLYSTSHKDIPWTKIATKIKTKSHDDLRNFWMQSLNQWQLQVKFKIDDQQLFNDIILQDPQEEQDIDFNLVLKHFNLTKNEKKNAWETLKKRVQVRDQLEFEELLTKIRQLLSKSKKEQKQNKIEQKNLNATSFNKLVDEFKALKEVY</sequence>
<reference evidence="6" key="1">
    <citation type="submission" date="2021-01" db="EMBL/GenBank/DDBJ databases">
        <authorList>
            <consortium name="Genoscope - CEA"/>
            <person name="William W."/>
        </authorList>
    </citation>
    <scope>NUCLEOTIDE SEQUENCE</scope>
</reference>
<feature type="domain" description="HTH myb-type" evidence="5">
    <location>
        <begin position="104"/>
        <end position="151"/>
    </location>
</feature>
<dbReference type="InterPro" id="IPR001005">
    <property type="entry name" value="SANT/Myb"/>
</dbReference>
<evidence type="ECO:0000313" key="6">
    <source>
        <dbReference type="EMBL" id="CAD8074894.1"/>
    </source>
</evidence>
<keyword evidence="3" id="KW-0539">Nucleus</keyword>